<name>A0A956SDP1_UNCEI</name>
<evidence type="ECO:0000256" key="3">
    <source>
        <dbReference type="SAM" id="MobiDB-lite"/>
    </source>
</evidence>
<dbReference type="InterPro" id="IPR036138">
    <property type="entry name" value="PBP_dimer_sf"/>
</dbReference>
<dbReference type="GO" id="GO:0008658">
    <property type="term" value="F:penicillin binding"/>
    <property type="evidence" value="ECO:0007669"/>
    <property type="project" value="InterPro"/>
</dbReference>
<accession>A0A956SDP1</accession>
<dbReference type="Gene3D" id="3.30.450.330">
    <property type="match status" value="1"/>
</dbReference>
<dbReference type="SUPFAM" id="SSF56519">
    <property type="entry name" value="Penicillin binding protein dimerisation domain"/>
    <property type="match status" value="1"/>
</dbReference>
<dbReference type="Gene3D" id="3.40.710.10">
    <property type="entry name" value="DD-peptidase/beta-lactamase superfamily"/>
    <property type="match status" value="1"/>
</dbReference>
<dbReference type="Gene3D" id="3.90.1310.10">
    <property type="entry name" value="Penicillin-binding protein 2a (Domain 2)"/>
    <property type="match status" value="1"/>
</dbReference>
<dbReference type="Pfam" id="PF00905">
    <property type="entry name" value="Transpeptidase"/>
    <property type="match status" value="1"/>
</dbReference>
<protein>
    <submittedName>
        <fullName evidence="5">PASTA domain-containing protein</fullName>
    </submittedName>
</protein>
<dbReference type="SMART" id="SM00740">
    <property type="entry name" value="PASTA"/>
    <property type="match status" value="2"/>
</dbReference>
<dbReference type="SUPFAM" id="SSF56601">
    <property type="entry name" value="beta-lactamase/transpeptidase-like"/>
    <property type="match status" value="1"/>
</dbReference>
<dbReference type="PANTHER" id="PTHR30627">
    <property type="entry name" value="PEPTIDOGLYCAN D,D-TRANSPEPTIDASE"/>
    <property type="match status" value="1"/>
</dbReference>
<feature type="domain" description="PASTA" evidence="4">
    <location>
        <begin position="576"/>
        <end position="635"/>
    </location>
</feature>
<dbReference type="CDD" id="cd06575">
    <property type="entry name" value="PASTA_Pbp2x-like_2"/>
    <property type="match status" value="1"/>
</dbReference>
<evidence type="ECO:0000256" key="1">
    <source>
        <dbReference type="ARBA" id="ARBA00004370"/>
    </source>
</evidence>
<dbReference type="GO" id="GO:0071555">
    <property type="term" value="P:cell wall organization"/>
    <property type="evidence" value="ECO:0007669"/>
    <property type="project" value="TreeGrafter"/>
</dbReference>
<dbReference type="SUPFAM" id="SSF54184">
    <property type="entry name" value="Penicillin-binding protein 2x (pbp-2x), c-terminal domain"/>
    <property type="match status" value="2"/>
</dbReference>
<keyword evidence="2" id="KW-0472">Membrane</keyword>
<proteinExistence type="predicted"/>
<evidence type="ECO:0000313" key="6">
    <source>
        <dbReference type="Proteomes" id="UP000739538"/>
    </source>
</evidence>
<organism evidence="5 6">
    <name type="scientific">Eiseniibacteriota bacterium</name>
    <dbReference type="NCBI Taxonomy" id="2212470"/>
    <lineage>
        <taxon>Bacteria</taxon>
        <taxon>Candidatus Eiseniibacteriota</taxon>
    </lineage>
</organism>
<dbReference type="InterPro" id="IPR012338">
    <property type="entry name" value="Beta-lactam/transpept-like"/>
</dbReference>
<dbReference type="Pfam" id="PF03717">
    <property type="entry name" value="PBP_dimer"/>
    <property type="match status" value="1"/>
</dbReference>
<dbReference type="InterPro" id="IPR005543">
    <property type="entry name" value="PASTA_dom"/>
</dbReference>
<feature type="region of interest" description="Disordered" evidence="3">
    <location>
        <begin position="714"/>
        <end position="733"/>
    </location>
</feature>
<evidence type="ECO:0000259" key="4">
    <source>
        <dbReference type="PROSITE" id="PS51178"/>
    </source>
</evidence>
<dbReference type="PROSITE" id="PS51178">
    <property type="entry name" value="PASTA"/>
    <property type="match status" value="2"/>
</dbReference>
<reference evidence="5" key="1">
    <citation type="submission" date="2020-04" db="EMBL/GenBank/DDBJ databases">
        <authorList>
            <person name="Zhang T."/>
        </authorList>
    </citation>
    <scope>NUCLEOTIDE SEQUENCE</scope>
    <source>
        <strain evidence="5">HKST-UBA02</strain>
    </source>
</reference>
<dbReference type="AlphaFoldDB" id="A0A956SDP1"/>
<dbReference type="Pfam" id="PF03793">
    <property type="entry name" value="PASTA"/>
    <property type="match status" value="1"/>
</dbReference>
<dbReference type="InterPro" id="IPR050515">
    <property type="entry name" value="Beta-lactam/transpept"/>
</dbReference>
<dbReference type="InterPro" id="IPR005311">
    <property type="entry name" value="PBP_dimer"/>
</dbReference>
<sequence>MLPSRIRFGLAGGLVAALWVVVMARAFQLQVLDHDTWDQVAIQRQGSTRTLTAERGSILASDGTKLAQTVSNRSLAVDPSLCEDPAALARALDDAGLGSAREFERKLRENSERRFLWLSQALIPEETVDELTARFPELDARVEAKRVYRLGEAASSLVGLINRDDAALGGLESEYKSHLEGTGGLVLEVSDRFEKRYEGLETYVLQEPERGGDIVLAIDSKIQEIAHAHLAHAVETQEATSGFAIVTRPSTGEVLAMVSLPAPNPHDLDTWTEANLKMRAVTDAFEPGSIYKVVPFAAAFEAGRLASEERIDCMDGVREVPGGRPIRDDHPCGIVPAWEVMAKSSNIGAGLIAERVGAEGFYRMEKAFGFGLNSEVELPGEGRGRIPEPSAWSLRSLVTQAFGQEISCTGIQLAMAYGAIANDGLLMKPLLVQETHAADGSVMERREPEAVRRVMRPAVAAAMRTILRGVVTEGTGNAAEVEGFGVAGKTGTAQKYVKELGRYSKERYVASFVGFAPWDDPEVLCVVVLDEPRGSIYGGSVSAPVFSRILADVRPLVGGHGALASVSAPGPTDEEGARRAVPEVLGLTAPSARRVVQECGLMPRFEGEGDRVIACRPPVGARLLPGGIVTLMMDDGNVEGTMPDLTGLSLRDAWLRIETFSPEPQLEGEGWVVWQSPAPGEPVPEGTPCQLRLSPDGSQAWKEFREVEERVAGEFASGTLSGESAPRRRVARR</sequence>
<evidence type="ECO:0000256" key="2">
    <source>
        <dbReference type="ARBA" id="ARBA00023136"/>
    </source>
</evidence>
<dbReference type="PANTHER" id="PTHR30627:SF1">
    <property type="entry name" value="PEPTIDOGLYCAN D,D-TRANSPEPTIDASE FTSI"/>
    <property type="match status" value="1"/>
</dbReference>
<dbReference type="InterPro" id="IPR001460">
    <property type="entry name" value="PCN-bd_Tpept"/>
</dbReference>
<dbReference type="EMBL" id="JAGQHS010000063">
    <property type="protein sequence ID" value="MCA9756695.1"/>
    <property type="molecule type" value="Genomic_DNA"/>
</dbReference>
<gene>
    <name evidence="5" type="ORF">KDA27_12900</name>
</gene>
<reference evidence="5" key="2">
    <citation type="journal article" date="2021" name="Microbiome">
        <title>Successional dynamics and alternative stable states in a saline activated sludge microbial community over 9 years.</title>
        <authorList>
            <person name="Wang Y."/>
            <person name="Ye J."/>
            <person name="Ju F."/>
            <person name="Liu L."/>
            <person name="Boyd J.A."/>
            <person name="Deng Y."/>
            <person name="Parks D.H."/>
            <person name="Jiang X."/>
            <person name="Yin X."/>
            <person name="Woodcroft B.J."/>
            <person name="Tyson G.W."/>
            <person name="Hugenholtz P."/>
            <person name="Polz M.F."/>
            <person name="Zhang T."/>
        </authorList>
    </citation>
    <scope>NUCLEOTIDE SEQUENCE</scope>
    <source>
        <strain evidence="5">HKST-UBA02</strain>
    </source>
</reference>
<feature type="domain" description="PASTA" evidence="4">
    <location>
        <begin position="636"/>
        <end position="695"/>
    </location>
</feature>
<dbReference type="GO" id="GO:0005886">
    <property type="term" value="C:plasma membrane"/>
    <property type="evidence" value="ECO:0007669"/>
    <property type="project" value="TreeGrafter"/>
</dbReference>
<dbReference type="Proteomes" id="UP000739538">
    <property type="component" value="Unassembled WGS sequence"/>
</dbReference>
<evidence type="ECO:0000313" key="5">
    <source>
        <dbReference type="EMBL" id="MCA9756695.1"/>
    </source>
</evidence>
<comment type="subcellular location">
    <subcellularLocation>
        <location evidence="1">Membrane</location>
    </subcellularLocation>
</comment>
<comment type="caution">
    <text evidence="5">The sequence shown here is derived from an EMBL/GenBank/DDBJ whole genome shotgun (WGS) entry which is preliminary data.</text>
</comment>